<feature type="compositionally biased region" description="Polar residues" evidence="10">
    <location>
        <begin position="388"/>
        <end position="404"/>
    </location>
</feature>
<evidence type="ECO:0000256" key="4">
    <source>
        <dbReference type="ARBA" id="ARBA00022771"/>
    </source>
</evidence>
<dbReference type="GO" id="GO:0006879">
    <property type="term" value="P:intracellular iron ion homeostasis"/>
    <property type="evidence" value="ECO:0007669"/>
    <property type="project" value="UniProtKB-ARBA"/>
</dbReference>
<dbReference type="InterPro" id="IPR013088">
    <property type="entry name" value="Znf_NHR/GATA"/>
</dbReference>
<evidence type="ECO:0000313" key="12">
    <source>
        <dbReference type="EMBL" id="KAK4448080.1"/>
    </source>
</evidence>
<evidence type="ECO:0000256" key="3">
    <source>
        <dbReference type="ARBA" id="ARBA00022737"/>
    </source>
</evidence>
<feature type="compositionally biased region" description="Basic and acidic residues" evidence="10">
    <location>
        <begin position="522"/>
        <end position="537"/>
    </location>
</feature>
<evidence type="ECO:0000313" key="13">
    <source>
        <dbReference type="Proteomes" id="UP001321760"/>
    </source>
</evidence>
<feature type="region of interest" description="Disordered" evidence="10">
    <location>
        <begin position="311"/>
        <end position="404"/>
    </location>
</feature>
<comment type="caution">
    <text evidence="12">The sequence shown here is derived from an EMBL/GenBank/DDBJ whole genome shotgun (WGS) entry which is preliminary data.</text>
</comment>
<evidence type="ECO:0000256" key="2">
    <source>
        <dbReference type="ARBA" id="ARBA00022723"/>
    </source>
</evidence>
<evidence type="ECO:0000256" key="6">
    <source>
        <dbReference type="ARBA" id="ARBA00023015"/>
    </source>
</evidence>
<dbReference type="GO" id="GO:0005634">
    <property type="term" value="C:nucleus"/>
    <property type="evidence" value="ECO:0007669"/>
    <property type="project" value="UniProtKB-SubCell"/>
</dbReference>
<feature type="domain" description="GATA-type" evidence="11">
    <location>
        <begin position="92"/>
        <end position="148"/>
    </location>
</feature>
<feature type="compositionally biased region" description="Low complexity" evidence="10">
    <location>
        <begin position="378"/>
        <end position="387"/>
    </location>
</feature>
<feature type="compositionally biased region" description="Low complexity" evidence="10">
    <location>
        <begin position="443"/>
        <end position="452"/>
    </location>
</feature>
<protein>
    <recommendedName>
        <fullName evidence="11">GATA-type domain-containing protein</fullName>
    </recommendedName>
</protein>
<feature type="region of interest" description="Disordered" evidence="10">
    <location>
        <begin position="416"/>
        <end position="537"/>
    </location>
</feature>
<dbReference type="GO" id="GO:0045944">
    <property type="term" value="P:positive regulation of transcription by RNA polymerase II"/>
    <property type="evidence" value="ECO:0007669"/>
    <property type="project" value="TreeGrafter"/>
</dbReference>
<dbReference type="GO" id="GO:0000981">
    <property type="term" value="F:DNA-binding transcription factor activity, RNA polymerase II-specific"/>
    <property type="evidence" value="ECO:0007669"/>
    <property type="project" value="TreeGrafter"/>
</dbReference>
<feature type="compositionally biased region" description="Low complexity" evidence="10">
    <location>
        <begin position="423"/>
        <end position="433"/>
    </location>
</feature>
<dbReference type="GO" id="GO:0000122">
    <property type="term" value="P:negative regulation of transcription by RNA polymerase II"/>
    <property type="evidence" value="ECO:0007669"/>
    <property type="project" value="TreeGrafter"/>
</dbReference>
<feature type="region of interest" description="Disordered" evidence="10">
    <location>
        <begin position="1"/>
        <end position="99"/>
    </location>
</feature>
<dbReference type="FunFam" id="3.30.50.10:FF:000007">
    <property type="entry name" value="Nitrogen regulatory AreA, N-terminal"/>
    <property type="match status" value="1"/>
</dbReference>
<keyword evidence="5" id="KW-0862">Zinc</keyword>
<dbReference type="PROSITE" id="PS50114">
    <property type="entry name" value="GATA_ZN_FINGER_2"/>
    <property type="match status" value="2"/>
</dbReference>
<comment type="subcellular location">
    <subcellularLocation>
        <location evidence="1">Nucleus</location>
    </subcellularLocation>
</comment>
<evidence type="ECO:0000256" key="5">
    <source>
        <dbReference type="ARBA" id="ARBA00022833"/>
    </source>
</evidence>
<dbReference type="Gene3D" id="3.30.50.10">
    <property type="entry name" value="Erythroid Transcription Factor GATA-1, subunit A"/>
    <property type="match status" value="2"/>
</dbReference>
<accession>A0AAV9GJG8</accession>
<dbReference type="AlphaFoldDB" id="A0AAV9GJG8"/>
<dbReference type="InterPro" id="IPR039355">
    <property type="entry name" value="Transcription_factor_GATA"/>
</dbReference>
<feature type="compositionally biased region" description="Basic and acidic residues" evidence="10">
    <location>
        <begin position="29"/>
        <end position="38"/>
    </location>
</feature>
<dbReference type="CDD" id="cd00202">
    <property type="entry name" value="ZnF_GATA"/>
    <property type="match status" value="2"/>
</dbReference>
<evidence type="ECO:0000259" key="11">
    <source>
        <dbReference type="PROSITE" id="PS50114"/>
    </source>
</evidence>
<dbReference type="FunFam" id="3.30.50.10:FF:000039">
    <property type="entry name" value="Siderophore transcription factor SreA"/>
    <property type="match status" value="1"/>
</dbReference>
<dbReference type="SUPFAM" id="SSF57716">
    <property type="entry name" value="Glucocorticoid receptor-like (DNA-binding domain)"/>
    <property type="match status" value="2"/>
</dbReference>
<dbReference type="GO" id="GO:0000978">
    <property type="term" value="F:RNA polymerase II cis-regulatory region sequence-specific DNA binding"/>
    <property type="evidence" value="ECO:0007669"/>
    <property type="project" value="TreeGrafter"/>
</dbReference>
<dbReference type="GO" id="GO:0008270">
    <property type="term" value="F:zinc ion binding"/>
    <property type="evidence" value="ECO:0007669"/>
    <property type="project" value="UniProtKB-KW"/>
</dbReference>
<evidence type="ECO:0000256" key="7">
    <source>
        <dbReference type="ARBA" id="ARBA00023163"/>
    </source>
</evidence>
<dbReference type="GO" id="GO:0034757">
    <property type="term" value="P:negative regulation of iron ion transport"/>
    <property type="evidence" value="ECO:0007669"/>
    <property type="project" value="UniProtKB-ARBA"/>
</dbReference>
<keyword evidence="3" id="KW-0677">Repeat</keyword>
<name>A0AAV9GJG8_9PEZI</name>
<reference evidence="12" key="2">
    <citation type="submission" date="2023-05" db="EMBL/GenBank/DDBJ databases">
        <authorList>
            <consortium name="Lawrence Berkeley National Laboratory"/>
            <person name="Steindorff A."/>
            <person name="Hensen N."/>
            <person name="Bonometti L."/>
            <person name="Westerberg I."/>
            <person name="Brannstrom I.O."/>
            <person name="Guillou S."/>
            <person name="Cros-Aarteil S."/>
            <person name="Calhoun S."/>
            <person name="Haridas S."/>
            <person name="Kuo A."/>
            <person name="Mondo S."/>
            <person name="Pangilinan J."/>
            <person name="Riley R."/>
            <person name="Labutti K."/>
            <person name="Andreopoulos B."/>
            <person name="Lipzen A."/>
            <person name="Chen C."/>
            <person name="Yanf M."/>
            <person name="Daum C."/>
            <person name="Ng V."/>
            <person name="Clum A."/>
            <person name="Ohm R."/>
            <person name="Martin F."/>
            <person name="Silar P."/>
            <person name="Natvig D."/>
            <person name="Lalanne C."/>
            <person name="Gautier V."/>
            <person name="Ament-Velasquez S.L."/>
            <person name="Kruys A."/>
            <person name="Hutchinson M.I."/>
            <person name="Powell A.J."/>
            <person name="Barry K."/>
            <person name="Miller A.N."/>
            <person name="Grigoriev I.V."/>
            <person name="Debuchy R."/>
            <person name="Gladieux P."/>
            <person name="Thoren M.H."/>
            <person name="Johannesson H."/>
        </authorList>
    </citation>
    <scope>NUCLEOTIDE SEQUENCE</scope>
    <source>
        <strain evidence="12">PSN243</strain>
    </source>
</reference>
<reference evidence="12" key="1">
    <citation type="journal article" date="2023" name="Mol. Phylogenet. Evol.">
        <title>Genome-scale phylogeny and comparative genomics of the fungal order Sordariales.</title>
        <authorList>
            <person name="Hensen N."/>
            <person name="Bonometti L."/>
            <person name="Westerberg I."/>
            <person name="Brannstrom I.O."/>
            <person name="Guillou S."/>
            <person name="Cros-Aarteil S."/>
            <person name="Calhoun S."/>
            <person name="Haridas S."/>
            <person name="Kuo A."/>
            <person name="Mondo S."/>
            <person name="Pangilinan J."/>
            <person name="Riley R."/>
            <person name="LaButti K."/>
            <person name="Andreopoulos B."/>
            <person name="Lipzen A."/>
            <person name="Chen C."/>
            <person name="Yan M."/>
            <person name="Daum C."/>
            <person name="Ng V."/>
            <person name="Clum A."/>
            <person name="Steindorff A."/>
            <person name="Ohm R.A."/>
            <person name="Martin F."/>
            <person name="Silar P."/>
            <person name="Natvig D.O."/>
            <person name="Lalanne C."/>
            <person name="Gautier V."/>
            <person name="Ament-Velasquez S.L."/>
            <person name="Kruys A."/>
            <person name="Hutchinson M.I."/>
            <person name="Powell A.J."/>
            <person name="Barry K."/>
            <person name="Miller A.N."/>
            <person name="Grigoriev I.V."/>
            <person name="Debuchy R."/>
            <person name="Gladieux P."/>
            <person name="Hiltunen Thoren M."/>
            <person name="Johannesson H."/>
        </authorList>
    </citation>
    <scope>NUCLEOTIDE SEQUENCE</scope>
    <source>
        <strain evidence="12">PSN243</strain>
    </source>
</reference>
<proteinExistence type="predicted"/>
<dbReference type="EMBL" id="MU865945">
    <property type="protein sequence ID" value="KAK4448080.1"/>
    <property type="molecule type" value="Genomic_DNA"/>
</dbReference>
<keyword evidence="7" id="KW-0804">Transcription</keyword>
<dbReference type="InterPro" id="IPR000679">
    <property type="entry name" value="Znf_GATA"/>
</dbReference>
<dbReference type="Pfam" id="PF00320">
    <property type="entry name" value="GATA"/>
    <property type="match status" value="2"/>
</dbReference>
<sequence>MASQTAPSPRRTALPTRPSKDASGSQGRFRQETSKDDDQLGPGPIARSPGNAEGSVRDSPVFSRTASPMPIPAQRTASPQSDVASDATSNLGQSGQVCSNCGTTRTPLWRRSPQGATICNACGLYLKARNTDRPTNLKRPPSVVPTPRQMPAKLSPKAAALNPTAAGATYVAADQTPSGTCPGGGRCNGTGGAEGCSGCPAYNNRVSKSASLNVLRCQGGPSPGKGQAEGNADDPAAPIDIGALHLQNQNTTVVIACQNCGTTITPLWRRDEAGHTICNACGLYYKLHGVHRPVTMKKSIIKRRKRVIPVAGSEAEGSAEPMQSPSPEADTERGSVNPDGSVNLGFRRREEEHSRTLVPETVLRQNRQHSPKTGDLGQYQYSSSSNNRQLDYNGNTRNAPESLSNENRLAPLTSLSAHHDRQSSLSPASFLSPSRKRSISNVDGDPAGLADAGDSKRLSSISSILNPAASRGGEDYQDALMQPARSPASTAASAPSPGALSSAGVAVTPPPFAPAQLSSRELSGDEKSKADRRAALAREAERMREMLAAKERELAELDDA</sequence>
<gene>
    <name evidence="12" type="ORF">QBC34DRAFT_118501</name>
</gene>
<dbReference type="PROSITE" id="PS00344">
    <property type="entry name" value="GATA_ZN_FINGER_1"/>
    <property type="match status" value="2"/>
</dbReference>
<dbReference type="PRINTS" id="PR00619">
    <property type="entry name" value="GATAZNFINGER"/>
</dbReference>
<keyword evidence="13" id="KW-1185">Reference proteome</keyword>
<evidence type="ECO:0000256" key="8">
    <source>
        <dbReference type="ARBA" id="ARBA00023242"/>
    </source>
</evidence>
<dbReference type="SMART" id="SM00401">
    <property type="entry name" value="ZnF_GATA"/>
    <property type="match status" value="2"/>
</dbReference>
<feature type="compositionally biased region" description="Polar residues" evidence="10">
    <location>
        <begin position="75"/>
        <end position="99"/>
    </location>
</feature>
<keyword evidence="6" id="KW-0805">Transcription regulation</keyword>
<keyword evidence="2" id="KW-0479">Metal-binding</keyword>
<dbReference type="PANTHER" id="PTHR10071:SF335">
    <property type="entry name" value="IRON-SENSING TRANSCRIPTIONAL REPRESSOR-RELATED"/>
    <property type="match status" value="1"/>
</dbReference>
<evidence type="ECO:0000256" key="9">
    <source>
        <dbReference type="PROSITE-ProRule" id="PRU00094"/>
    </source>
</evidence>
<feature type="compositionally biased region" description="Low complexity" evidence="10">
    <location>
        <begin position="483"/>
        <end position="503"/>
    </location>
</feature>
<evidence type="ECO:0000256" key="10">
    <source>
        <dbReference type="SAM" id="MobiDB-lite"/>
    </source>
</evidence>
<dbReference type="Proteomes" id="UP001321760">
    <property type="component" value="Unassembled WGS sequence"/>
</dbReference>
<dbReference type="PANTHER" id="PTHR10071">
    <property type="entry name" value="TRANSCRIPTION FACTOR GATA FAMILY MEMBER"/>
    <property type="match status" value="1"/>
</dbReference>
<organism evidence="12 13">
    <name type="scientific">Podospora aff. communis PSN243</name>
    <dbReference type="NCBI Taxonomy" id="3040156"/>
    <lineage>
        <taxon>Eukaryota</taxon>
        <taxon>Fungi</taxon>
        <taxon>Dikarya</taxon>
        <taxon>Ascomycota</taxon>
        <taxon>Pezizomycotina</taxon>
        <taxon>Sordariomycetes</taxon>
        <taxon>Sordariomycetidae</taxon>
        <taxon>Sordariales</taxon>
        <taxon>Podosporaceae</taxon>
        <taxon>Podospora</taxon>
    </lineage>
</organism>
<feature type="domain" description="GATA-type" evidence="11">
    <location>
        <begin position="257"/>
        <end position="304"/>
    </location>
</feature>
<keyword evidence="8" id="KW-0539">Nucleus</keyword>
<evidence type="ECO:0000256" key="1">
    <source>
        <dbReference type="ARBA" id="ARBA00004123"/>
    </source>
</evidence>
<keyword evidence="4 9" id="KW-0863">Zinc-finger</keyword>